<keyword evidence="4" id="KW-0813">Transport</keyword>
<proteinExistence type="inferred from homology"/>
<evidence type="ECO:0000256" key="13">
    <source>
        <dbReference type="ARBA" id="ARBA00023008"/>
    </source>
</evidence>
<keyword evidence="24" id="KW-1185">Reference proteome</keyword>
<keyword evidence="7 19" id="KW-0812">Transmembrane</keyword>
<evidence type="ECO:0000256" key="1">
    <source>
        <dbReference type="ARBA" id="ARBA00004141"/>
    </source>
</evidence>
<dbReference type="EC" id="7.1.1.9" evidence="3"/>
<evidence type="ECO:0000256" key="15">
    <source>
        <dbReference type="ARBA" id="ARBA00024688"/>
    </source>
</evidence>
<feature type="signal peptide" evidence="20">
    <location>
        <begin position="1"/>
        <end position="31"/>
    </location>
</feature>
<evidence type="ECO:0000256" key="11">
    <source>
        <dbReference type="ARBA" id="ARBA00022989"/>
    </source>
</evidence>
<keyword evidence="8 18" id="KW-0479">Metal-binding</keyword>
<dbReference type="SUPFAM" id="SSF46626">
    <property type="entry name" value="Cytochrome c"/>
    <property type="match status" value="1"/>
</dbReference>
<dbReference type="PROSITE" id="PS51257">
    <property type="entry name" value="PROKAR_LIPOPROTEIN"/>
    <property type="match status" value="1"/>
</dbReference>
<reference evidence="23 24" key="1">
    <citation type="submission" date="2024-10" db="EMBL/GenBank/DDBJ databases">
        <title>The Natural Products Discovery Center: Release of the First 8490 Sequenced Strains for Exploring Actinobacteria Biosynthetic Diversity.</title>
        <authorList>
            <person name="Kalkreuter E."/>
            <person name="Kautsar S.A."/>
            <person name="Yang D."/>
            <person name="Bader C.D."/>
            <person name="Teijaro C.N."/>
            <person name="Fluegel L."/>
            <person name="Davis C.M."/>
            <person name="Simpson J.R."/>
            <person name="Lauterbach L."/>
            <person name="Steele A.D."/>
            <person name="Gui C."/>
            <person name="Meng S."/>
            <person name="Li G."/>
            <person name="Viehrig K."/>
            <person name="Ye F."/>
            <person name="Su P."/>
            <person name="Kiefer A.F."/>
            <person name="Nichols A."/>
            <person name="Cepeda A.J."/>
            <person name="Yan W."/>
            <person name="Fan B."/>
            <person name="Jiang Y."/>
            <person name="Adhikari A."/>
            <person name="Zheng C.-J."/>
            <person name="Schuster L."/>
            <person name="Cowan T.M."/>
            <person name="Smanski M.J."/>
            <person name="Chevrette M.G."/>
            <person name="De Carvalho L.P.S."/>
            <person name="Shen B."/>
        </authorList>
    </citation>
    <scope>NUCLEOTIDE SEQUENCE [LARGE SCALE GENOMIC DNA]</scope>
    <source>
        <strain evidence="23 24">NPDC001281</strain>
    </source>
</reference>
<dbReference type="SUPFAM" id="SSF49503">
    <property type="entry name" value="Cupredoxins"/>
    <property type="match status" value="1"/>
</dbReference>
<evidence type="ECO:0000259" key="22">
    <source>
        <dbReference type="PROSITE" id="PS51007"/>
    </source>
</evidence>
<keyword evidence="13" id="KW-0186">Copper</keyword>
<dbReference type="InterPro" id="IPR014222">
    <property type="entry name" value="Cyt_c_oxidase_su2"/>
</dbReference>
<name>A0ABW6VD76_MICFU</name>
<dbReference type="InterPro" id="IPR009056">
    <property type="entry name" value="Cyt_c-like_dom"/>
</dbReference>
<dbReference type="InterPro" id="IPR036909">
    <property type="entry name" value="Cyt_c-like_dom_sf"/>
</dbReference>
<evidence type="ECO:0000256" key="10">
    <source>
        <dbReference type="ARBA" id="ARBA00022982"/>
    </source>
</evidence>
<evidence type="ECO:0000256" key="6">
    <source>
        <dbReference type="ARBA" id="ARBA00022660"/>
    </source>
</evidence>
<dbReference type="Gene3D" id="2.60.40.420">
    <property type="entry name" value="Cupredoxins - blue copper proteins"/>
    <property type="match status" value="1"/>
</dbReference>
<keyword evidence="12 18" id="KW-0408">Iron</keyword>
<evidence type="ECO:0000313" key="23">
    <source>
        <dbReference type="EMBL" id="MFF4777190.1"/>
    </source>
</evidence>
<dbReference type="Gene3D" id="1.10.287.90">
    <property type="match status" value="1"/>
</dbReference>
<evidence type="ECO:0000256" key="20">
    <source>
        <dbReference type="SAM" id="SignalP"/>
    </source>
</evidence>
<evidence type="ECO:0000256" key="7">
    <source>
        <dbReference type="ARBA" id="ARBA00022692"/>
    </source>
</evidence>
<feature type="chain" id="PRO_5045340872" description="cytochrome-c oxidase" evidence="20">
    <location>
        <begin position="32"/>
        <end position="337"/>
    </location>
</feature>
<comment type="caution">
    <text evidence="23">The sequence shown here is derived from an EMBL/GenBank/DDBJ whole genome shotgun (WGS) entry which is preliminary data.</text>
</comment>
<dbReference type="CDD" id="cd04213">
    <property type="entry name" value="CuRO_CcO_Caa3_II"/>
    <property type="match status" value="1"/>
</dbReference>
<keyword evidence="5 18" id="KW-0349">Heme</keyword>
<dbReference type="PROSITE" id="PS00078">
    <property type="entry name" value="COX2"/>
    <property type="match status" value="1"/>
</dbReference>
<dbReference type="Proteomes" id="UP001602119">
    <property type="component" value="Unassembled WGS sequence"/>
</dbReference>
<dbReference type="InterPro" id="IPR034236">
    <property type="entry name" value="CuRO_CcO_Caa3_II"/>
</dbReference>
<feature type="transmembrane region" description="Helical" evidence="19">
    <location>
        <begin position="47"/>
        <end position="68"/>
    </location>
</feature>
<dbReference type="PROSITE" id="PS51007">
    <property type="entry name" value="CYTC"/>
    <property type="match status" value="1"/>
</dbReference>
<dbReference type="InterPro" id="IPR036257">
    <property type="entry name" value="Cyt_c_oxidase_su2_TM_sf"/>
</dbReference>
<comment type="similarity">
    <text evidence="2">Belongs to the cytochrome c oxidase subunit 2 family.</text>
</comment>
<gene>
    <name evidence="23" type="primary">coxB</name>
    <name evidence="23" type="ORF">ACFY05_30480</name>
</gene>
<evidence type="ECO:0000256" key="2">
    <source>
        <dbReference type="ARBA" id="ARBA00007866"/>
    </source>
</evidence>
<protein>
    <recommendedName>
        <fullName evidence="3">cytochrome-c oxidase</fullName>
        <ecNumber evidence="3">7.1.1.9</ecNumber>
    </recommendedName>
    <alternativeName>
        <fullName evidence="16">Cytochrome aa3 subunit 2</fullName>
    </alternativeName>
</protein>
<dbReference type="InterPro" id="IPR045187">
    <property type="entry name" value="CcO_II"/>
</dbReference>
<comment type="subcellular location">
    <subcellularLocation>
        <location evidence="1">Membrane</location>
        <topology evidence="1">Multi-pass membrane protein</topology>
    </subcellularLocation>
</comment>
<dbReference type="PANTHER" id="PTHR22888">
    <property type="entry name" value="CYTOCHROME C OXIDASE, SUBUNIT II"/>
    <property type="match status" value="1"/>
</dbReference>
<keyword evidence="20" id="KW-0732">Signal</keyword>
<evidence type="ECO:0000256" key="19">
    <source>
        <dbReference type="SAM" id="Phobius"/>
    </source>
</evidence>
<accession>A0ABW6VD76</accession>
<evidence type="ECO:0000256" key="17">
    <source>
        <dbReference type="ARBA" id="ARBA00047816"/>
    </source>
</evidence>
<sequence>MTSSVRRRLGHVCRAAGAPALLLLLSSCGGAAPSTLSPAGVGARRVAGLWWLLFGISVVVAVLVALLLAWVMARRTRAGVHARTGSGRAFVVTMGVVLPAIVLAFVYAVGLRDLRDLAVPRDPHALVIEVVGHQWWWEVRYPASGFVTANEIHVPTGSTVRLRLSTADVNHSFWVPQLAVKTDLIAGRVNEMWLRAEHDGVYRGQCAEYCGLQHGHMAVHVIAQPAAEFASWLAGQARPAAVPAGGAPARGLRVLEASSCAACHTVRGTRADGKVGPDLTHVGGRRFLAAGAIPNTPGYLGGWISDSQSIKPGNAMPPQPLAPEDLRSLIAYLGTLR</sequence>
<feature type="domain" description="Cytochrome oxidase subunit II copper A binding" evidence="21">
    <location>
        <begin position="123"/>
        <end position="235"/>
    </location>
</feature>
<dbReference type="NCBIfam" id="TIGR02866">
    <property type="entry name" value="CoxB"/>
    <property type="match status" value="1"/>
</dbReference>
<evidence type="ECO:0000256" key="14">
    <source>
        <dbReference type="ARBA" id="ARBA00023136"/>
    </source>
</evidence>
<evidence type="ECO:0000256" key="3">
    <source>
        <dbReference type="ARBA" id="ARBA00012949"/>
    </source>
</evidence>
<evidence type="ECO:0000259" key="21">
    <source>
        <dbReference type="PROSITE" id="PS50857"/>
    </source>
</evidence>
<comment type="function">
    <text evidence="15">Subunits I and II form the functional core of the enzyme complex. Electrons originating in cytochrome c are transferred via heme a and Cu(A) to the binuclear center formed by heme a3 and Cu(B).</text>
</comment>
<evidence type="ECO:0000256" key="8">
    <source>
        <dbReference type="ARBA" id="ARBA00022723"/>
    </source>
</evidence>
<keyword evidence="14 19" id="KW-0472">Membrane</keyword>
<comment type="catalytic activity">
    <reaction evidence="17">
        <text>4 Fe(II)-[cytochrome c] + O2 + 8 H(+)(in) = 4 Fe(III)-[cytochrome c] + 2 H2O + 4 H(+)(out)</text>
        <dbReference type="Rhea" id="RHEA:11436"/>
        <dbReference type="Rhea" id="RHEA-COMP:10350"/>
        <dbReference type="Rhea" id="RHEA-COMP:14399"/>
        <dbReference type="ChEBI" id="CHEBI:15377"/>
        <dbReference type="ChEBI" id="CHEBI:15378"/>
        <dbReference type="ChEBI" id="CHEBI:15379"/>
        <dbReference type="ChEBI" id="CHEBI:29033"/>
        <dbReference type="ChEBI" id="CHEBI:29034"/>
        <dbReference type="EC" id="7.1.1.9"/>
    </reaction>
</comment>
<dbReference type="Pfam" id="PF00116">
    <property type="entry name" value="COX2"/>
    <property type="match status" value="1"/>
</dbReference>
<evidence type="ECO:0000256" key="12">
    <source>
        <dbReference type="ARBA" id="ARBA00023004"/>
    </source>
</evidence>
<dbReference type="InterPro" id="IPR002429">
    <property type="entry name" value="CcO_II-like_C"/>
</dbReference>
<keyword evidence="11 19" id="KW-1133">Transmembrane helix</keyword>
<dbReference type="InterPro" id="IPR001505">
    <property type="entry name" value="Copper_CuA"/>
</dbReference>
<evidence type="ECO:0000256" key="9">
    <source>
        <dbReference type="ARBA" id="ARBA00022967"/>
    </source>
</evidence>
<dbReference type="PROSITE" id="PS50857">
    <property type="entry name" value="COX2_CUA"/>
    <property type="match status" value="1"/>
</dbReference>
<dbReference type="Pfam" id="PF00034">
    <property type="entry name" value="Cytochrom_C"/>
    <property type="match status" value="1"/>
</dbReference>
<dbReference type="RefSeq" id="WP_387345619.1">
    <property type="nucleotide sequence ID" value="NZ_JBIAXI010000022.1"/>
</dbReference>
<evidence type="ECO:0000256" key="18">
    <source>
        <dbReference type="PROSITE-ProRule" id="PRU00433"/>
    </source>
</evidence>
<dbReference type="InterPro" id="IPR008972">
    <property type="entry name" value="Cupredoxin"/>
</dbReference>
<keyword evidence="6" id="KW-0679">Respiratory chain</keyword>
<organism evidence="23 24">
    <name type="scientific">Microtetraspora fusca</name>
    <dbReference type="NCBI Taxonomy" id="1997"/>
    <lineage>
        <taxon>Bacteria</taxon>
        <taxon>Bacillati</taxon>
        <taxon>Actinomycetota</taxon>
        <taxon>Actinomycetes</taxon>
        <taxon>Streptosporangiales</taxon>
        <taxon>Streptosporangiaceae</taxon>
        <taxon>Microtetraspora</taxon>
    </lineage>
</organism>
<feature type="transmembrane region" description="Helical" evidence="19">
    <location>
        <begin position="89"/>
        <end position="110"/>
    </location>
</feature>
<evidence type="ECO:0000256" key="4">
    <source>
        <dbReference type="ARBA" id="ARBA00022448"/>
    </source>
</evidence>
<evidence type="ECO:0000256" key="5">
    <source>
        <dbReference type="ARBA" id="ARBA00022617"/>
    </source>
</evidence>
<keyword evidence="10" id="KW-0249">Electron transport</keyword>
<dbReference type="PANTHER" id="PTHR22888:SF9">
    <property type="entry name" value="CYTOCHROME C OXIDASE SUBUNIT 2"/>
    <property type="match status" value="1"/>
</dbReference>
<dbReference type="EMBL" id="JBIAXI010000022">
    <property type="protein sequence ID" value="MFF4777190.1"/>
    <property type="molecule type" value="Genomic_DNA"/>
</dbReference>
<feature type="domain" description="Cytochrome c" evidence="22">
    <location>
        <begin position="246"/>
        <end position="337"/>
    </location>
</feature>
<keyword evidence="9" id="KW-1278">Translocase</keyword>
<evidence type="ECO:0000313" key="24">
    <source>
        <dbReference type="Proteomes" id="UP001602119"/>
    </source>
</evidence>
<evidence type="ECO:0000256" key="16">
    <source>
        <dbReference type="ARBA" id="ARBA00031399"/>
    </source>
</evidence>